<feature type="region of interest" description="Disordered" evidence="1">
    <location>
        <begin position="1"/>
        <end position="73"/>
    </location>
</feature>
<name>A0A5B7IHK6_PORTR</name>
<organism evidence="2 3">
    <name type="scientific">Portunus trituberculatus</name>
    <name type="common">Swimming crab</name>
    <name type="synonym">Neptunus trituberculatus</name>
    <dbReference type="NCBI Taxonomy" id="210409"/>
    <lineage>
        <taxon>Eukaryota</taxon>
        <taxon>Metazoa</taxon>
        <taxon>Ecdysozoa</taxon>
        <taxon>Arthropoda</taxon>
        <taxon>Crustacea</taxon>
        <taxon>Multicrustacea</taxon>
        <taxon>Malacostraca</taxon>
        <taxon>Eumalacostraca</taxon>
        <taxon>Eucarida</taxon>
        <taxon>Decapoda</taxon>
        <taxon>Pleocyemata</taxon>
        <taxon>Brachyura</taxon>
        <taxon>Eubrachyura</taxon>
        <taxon>Portunoidea</taxon>
        <taxon>Portunidae</taxon>
        <taxon>Portuninae</taxon>
        <taxon>Portunus</taxon>
    </lineage>
</organism>
<dbReference type="EMBL" id="VSRR010066906">
    <property type="protein sequence ID" value="MPC84951.1"/>
    <property type="molecule type" value="Genomic_DNA"/>
</dbReference>
<sequence>MMGGAGWLGGEGGREGRRQGGTRWREAQGGEVRPGEGGPRCETLDRRAAGDWSGRTASPDSPSRPELKITCLY</sequence>
<dbReference type="Proteomes" id="UP000324222">
    <property type="component" value="Unassembled WGS sequence"/>
</dbReference>
<reference evidence="2 3" key="1">
    <citation type="submission" date="2019-05" db="EMBL/GenBank/DDBJ databases">
        <title>Another draft genome of Portunus trituberculatus and its Hox gene families provides insights of decapod evolution.</title>
        <authorList>
            <person name="Jeong J.-H."/>
            <person name="Song I."/>
            <person name="Kim S."/>
            <person name="Choi T."/>
            <person name="Kim D."/>
            <person name="Ryu S."/>
            <person name="Kim W."/>
        </authorList>
    </citation>
    <scope>NUCLEOTIDE SEQUENCE [LARGE SCALE GENOMIC DNA]</scope>
    <source>
        <tissue evidence="2">Muscle</tissue>
    </source>
</reference>
<comment type="caution">
    <text evidence="2">The sequence shown here is derived from an EMBL/GenBank/DDBJ whole genome shotgun (WGS) entry which is preliminary data.</text>
</comment>
<protein>
    <submittedName>
        <fullName evidence="2">Uncharacterized protein</fullName>
    </submittedName>
</protein>
<feature type="compositionally biased region" description="Gly residues" evidence="1">
    <location>
        <begin position="1"/>
        <end position="11"/>
    </location>
</feature>
<evidence type="ECO:0000256" key="1">
    <source>
        <dbReference type="SAM" id="MobiDB-lite"/>
    </source>
</evidence>
<evidence type="ECO:0000313" key="2">
    <source>
        <dbReference type="EMBL" id="MPC84951.1"/>
    </source>
</evidence>
<proteinExistence type="predicted"/>
<accession>A0A5B7IHK6</accession>
<evidence type="ECO:0000313" key="3">
    <source>
        <dbReference type="Proteomes" id="UP000324222"/>
    </source>
</evidence>
<keyword evidence="3" id="KW-1185">Reference proteome</keyword>
<feature type="compositionally biased region" description="Basic and acidic residues" evidence="1">
    <location>
        <begin position="12"/>
        <end position="28"/>
    </location>
</feature>
<dbReference type="AlphaFoldDB" id="A0A5B7IHK6"/>
<gene>
    <name evidence="2" type="ORF">E2C01_079705</name>
</gene>